<evidence type="ECO:0000256" key="8">
    <source>
        <dbReference type="PROSITE-ProRule" id="PRU01026"/>
    </source>
</evidence>
<feature type="compositionally biased region" description="Low complexity" evidence="9">
    <location>
        <begin position="256"/>
        <end position="270"/>
    </location>
</feature>
<dbReference type="HAMAP" id="MF_00607">
    <property type="entry name" value="16SrRNA_methyltr_A"/>
    <property type="match status" value="1"/>
</dbReference>
<dbReference type="EMBL" id="JBHSWJ010000002">
    <property type="protein sequence ID" value="MFC6715023.1"/>
    <property type="molecule type" value="Genomic_DNA"/>
</dbReference>
<dbReference type="Proteomes" id="UP001596356">
    <property type="component" value="Unassembled WGS sequence"/>
</dbReference>
<feature type="binding site" evidence="7 8">
    <location>
        <position position="103"/>
    </location>
    <ligand>
        <name>S-adenosyl-L-methionine</name>
        <dbReference type="ChEBI" id="CHEBI:59789"/>
    </ligand>
</feature>
<dbReference type="PROSITE" id="PS51689">
    <property type="entry name" value="SAM_RNA_A_N6_MT"/>
    <property type="match status" value="1"/>
</dbReference>
<evidence type="ECO:0000313" key="11">
    <source>
        <dbReference type="EMBL" id="MFC6715023.1"/>
    </source>
</evidence>
<dbReference type="SUPFAM" id="SSF53335">
    <property type="entry name" value="S-adenosyl-L-methionine-dependent methyltransferases"/>
    <property type="match status" value="1"/>
</dbReference>
<keyword evidence="3 7" id="KW-0489">Methyltransferase</keyword>
<feature type="compositionally biased region" description="Low complexity" evidence="9">
    <location>
        <begin position="396"/>
        <end position="413"/>
    </location>
</feature>
<comment type="catalytic activity">
    <reaction evidence="7">
        <text>adenosine(1518)/adenosine(1519) in 16S rRNA + 4 S-adenosyl-L-methionine = N(6)-dimethyladenosine(1518)/N(6)-dimethyladenosine(1519) in 16S rRNA + 4 S-adenosyl-L-homocysteine + 4 H(+)</text>
        <dbReference type="Rhea" id="RHEA:19609"/>
        <dbReference type="Rhea" id="RHEA-COMP:10232"/>
        <dbReference type="Rhea" id="RHEA-COMP:10233"/>
        <dbReference type="ChEBI" id="CHEBI:15378"/>
        <dbReference type="ChEBI" id="CHEBI:57856"/>
        <dbReference type="ChEBI" id="CHEBI:59789"/>
        <dbReference type="ChEBI" id="CHEBI:74411"/>
        <dbReference type="ChEBI" id="CHEBI:74493"/>
        <dbReference type="EC" id="2.1.1.182"/>
    </reaction>
</comment>
<evidence type="ECO:0000256" key="9">
    <source>
        <dbReference type="SAM" id="MobiDB-lite"/>
    </source>
</evidence>
<accession>A0ABW2AWI9</accession>
<keyword evidence="5 7" id="KW-0949">S-adenosyl-L-methionine</keyword>
<reference evidence="12" key="1">
    <citation type="journal article" date="2019" name="Int. J. Syst. Evol. Microbiol.">
        <title>The Global Catalogue of Microorganisms (GCM) 10K type strain sequencing project: providing services to taxonomists for standard genome sequencing and annotation.</title>
        <authorList>
            <consortium name="The Broad Institute Genomics Platform"/>
            <consortium name="The Broad Institute Genome Sequencing Center for Infectious Disease"/>
            <person name="Wu L."/>
            <person name="Ma J."/>
        </authorList>
    </citation>
    <scope>NUCLEOTIDE SEQUENCE [LARGE SCALE GENOMIC DNA]</scope>
    <source>
        <strain evidence="12">NBRC 106593</strain>
    </source>
</reference>
<dbReference type="Gene3D" id="1.10.8.100">
    <property type="entry name" value="Ribosomal RNA adenine dimethylase-like, domain 2"/>
    <property type="match status" value="1"/>
</dbReference>
<dbReference type="InterPro" id="IPR023165">
    <property type="entry name" value="rRNA_Ade_diMease-like_C"/>
</dbReference>
<organism evidence="11 12">
    <name type="scientific">Branchiibius cervicis</name>
    <dbReference type="NCBI Taxonomy" id="908252"/>
    <lineage>
        <taxon>Bacteria</taxon>
        <taxon>Bacillati</taxon>
        <taxon>Actinomycetota</taxon>
        <taxon>Actinomycetes</taxon>
        <taxon>Micrococcales</taxon>
        <taxon>Dermacoccaceae</taxon>
        <taxon>Branchiibius</taxon>
    </lineage>
</organism>
<dbReference type="InterPro" id="IPR020598">
    <property type="entry name" value="rRNA_Ade_methylase_Trfase_N"/>
</dbReference>
<feature type="binding site" evidence="7 8">
    <location>
        <position position="121"/>
    </location>
    <ligand>
        <name>S-adenosyl-L-methionine</name>
        <dbReference type="ChEBI" id="CHEBI:59789"/>
    </ligand>
</feature>
<proteinExistence type="inferred from homology"/>
<dbReference type="RefSeq" id="WP_377823826.1">
    <property type="nucleotide sequence ID" value="NZ_JBHSWJ010000002.1"/>
</dbReference>
<dbReference type="SMART" id="SM00650">
    <property type="entry name" value="rADc"/>
    <property type="match status" value="1"/>
</dbReference>
<keyword evidence="12" id="KW-1185">Reference proteome</keyword>
<dbReference type="NCBIfam" id="TIGR00755">
    <property type="entry name" value="ksgA"/>
    <property type="match status" value="1"/>
</dbReference>
<feature type="binding site" evidence="7 8">
    <location>
        <position position="29"/>
    </location>
    <ligand>
        <name>S-adenosyl-L-methionine</name>
        <dbReference type="ChEBI" id="CHEBI:59789"/>
    </ligand>
</feature>
<evidence type="ECO:0000256" key="6">
    <source>
        <dbReference type="ARBA" id="ARBA00022884"/>
    </source>
</evidence>
<dbReference type="PROSITE" id="PS01131">
    <property type="entry name" value="RRNA_A_DIMETH"/>
    <property type="match status" value="1"/>
</dbReference>
<comment type="caution">
    <text evidence="11">The sequence shown here is derived from an EMBL/GenBank/DDBJ whole genome shotgun (WGS) entry which is preliminary data.</text>
</comment>
<feature type="domain" description="Ribosomal RNA adenine methylase transferase N-terminal" evidence="10">
    <location>
        <begin position="34"/>
        <end position="206"/>
    </location>
</feature>
<dbReference type="InterPro" id="IPR001737">
    <property type="entry name" value="KsgA/Erm"/>
</dbReference>
<evidence type="ECO:0000256" key="1">
    <source>
        <dbReference type="ARBA" id="ARBA00022490"/>
    </source>
</evidence>
<dbReference type="Gene3D" id="3.40.50.150">
    <property type="entry name" value="Vaccinia Virus protein VP39"/>
    <property type="match status" value="1"/>
</dbReference>
<evidence type="ECO:0000313" key="12">
    <source>
        <dbReference type="Proteomes" id="UP001596356"/>
    </source>
</evidence>
<dbReference type="InterPro" id="IPR029063">
    <property type="entry name" value="SAM-dependent_MTases_sf"/>
</dbReference>
<gene>
    <name evidence="7 11" type="primary">rsmA</name>
    <name evidence="7" type="synonym">ksgA</name>
    <name evidence="11" type="ORF">ACFQBT_14915</name>
</gene>
<feature type="binding site" evidence="7 8">
    <location>
        <position position="75"/>
    </location>
    <ligand>
        <name>S-adenosyl-L-methionine</name>
        <dbReference type="ChEBI" id="CHEBI:59789"/>
    </ligand>
</feature>
<comment type="subcellular location">
    <subcellularLocation>
        <location evidence="7">Cytoplasm</location>
    </subcellularLocation>
</comment>
<keyword evidence="6 7" id="KW-0694">RNA-binding</keyword>
<protein>
    <recommendedName>
        <fullName evidence="7">Ribosomal RNA small subunit methyltransferase A</fullName>
        <ecNumber evidence="7">2.1.1.182</ecNumber>
    </recommendedName>
    <alternativeName>
        <fullName evidence="7">16S rRNA (adenine(1518)-N(6)/adenine(1519)-N(6))-dimethyltransferase</fullName>
    </alternativeName>
    <alternativeName>
        <fullName evidence="7">16S rRNA dimethyladenosine transferase</fullName>
    </alternativeName>
    <alternativeName>
        <fullName evidence="7">16S rRNA dimethylase</fullName>
    </alternativeName>
    <alternativeName>
        <fullName evidence="7">S-adenosylmethionine-6-N', N'-adenosyl(rRNA) dimethyltransferase</fullName>
    </alternativeName>
</protein>
<dbReference type="GO" id="GO:0052908">
    <property type="term" value="F:16S rRNA (adenine(1518)-N(6)/adenine(1519)-N(6))-dimethyltransferase activity"/>
    <property type="evidence" value="ECO:0007669"/>
    <property type="project" value="UniProtKB-EC"/>
</dbReference>
<feature type="region of interest" description="Disordered" evidence="9">
    <location>
        <begin position="256"/>
        <end position="423"/>
    </location>
</feature>
<evidence type="ECO:0000256" key="4">
    <source>
        <dbReference type="ARBA" id="ARBA00022679"/>
    </source>
</evidence>
<evidence type="ECO:0000256" key="3">
    <source>
        <dbReference type="ARBA" id="ARBA00022603"/>
    </source>
</evidence>
<comment type="similarity">
    <text evidence="7">Belongs to the class I-like SAM-binding methyltransferase superfamily. rRNA adenine N(6)-methyltransferase family. RsmA subfamily.</text>
</comment>
<evidence type="ECO:0000259" key="10">
    <source>
        <dbReference type="SMART" id="SM00650"/>
    </source>
</evidence>
<keyword evidence="4 7" id="KW-0808">Transferase</keyword>
<feature type="binding site" evidence="7 8">
    <location>
        <position position="54"/>
    </location>
    <ligand>
        <name>S-adenosyl-L-methionine</name>
        <dbReference type="ChEBI" id="CHEBI:59789"/>
    </ligand>
</feature>
<evidence type="ECO:0000256" key="7">
    <source>
        <dbReference type="HAMAP-Rule" id="MF_00607"/>
    </source>
</evidence>
<keyword evidence="1 7" id="KW-0963">Cytoplasm</keyword>
<sequence length="423" mass="45269">MGLLSAADVRALAAQLDVRPTKQWGQNFVIDPNTVRKIVRLAGVGPDDVVLEIGPGLGSLTLALLEQVRHVTAVEIDPRLAAQLPHTVAEHDDARRLTVVPGDALHITALPDPAPTAMVANLPYNVSVPVVLTCLERFPSIQRALVMVQLEVAERLAARPGSKVYGAPSAKAAWWADVHLADRVGRNVFWPAPNVDSGLVSFVRRDPPVTTASREQVFACVDTAFAQRRKTLRSALSGWAGSPAAAEAACRAAGSTRGCAASGSPSSSSRRLPRTYSERHGARHRFRSRPRQDQPRVARGPARRRRLPRVGDDLPRGQPVGARRVGGGRGPDLPGGRTPGGRRTHRCDQPGCPRDRGAAHAHRYHRGCGDHHPQGCPGGRRHGRGPPTRPRHSSEPTSCSTSACRSPSSSASRPGWAATLRSA</sequence>
<name>A0ABW2AWI9_9MICO</name>
<evidence type="ECO:0000256" key="2">
    <source>
        <dbReference type="ARBA" id="ARBA00022552"/>
    </source>
</evidence>
<dbReference type="InterPro" id="IPR020596">
    <property type="entry name" value="rRNA_Ade_Mease_Trfase_CS"/>
</dbReference>
<dbReference type="InterPro" id="IPR011530">
    <property type="entry name" value="rRNA_adenine_dimethylase"/>
</dbReference>
<dbReference type="Pfam" id="PF00398">
    <property type="entry name" value="RrnaAD"/>
    <property type="match status" value="1"/>
</dbReference>
<evidence type="ECO:0000256" key="5">
    <source>
        <dbReference type="ARBA" id="ARBA00022691"/>
    </source>
</evidence>
<dbReference type="PANTHER" id="PTHR11727">
    <property type="entry name" value="DIMETHYLADENOSINE TRANSFERASE"/>
    <property type="match status" value="1"/>
</dbReference>
<feature type="binding site" evidence="7 8">
    <location>
        <position position="27"/>
    </location>
    <ligand>
        <name>S-adenosyl-L-methionine</name>
        <dbReference type="ChEBI" id="CHEBI:59789"/>
    </ligand>
</feature>
<dbReference type="EC" id="2.1.1.182" evidence="7"/>
<dbReference type="CDD" id="cd02440">
    <property type="entry name" value="AdoMet_MTases"/>
    <property type="match status" value="1"/>
</dbReference>
<keyword evidence="2 7" id="KW-0698">rRNA processing</keyword>
<dbReference type="PANTHER" id="PTHR11727:SF7">
    <property type="entry name" value="DIMETHYLADENOSINE TRANSFERASE-RELATED"/>
    <property type="match status" value="1"/>
</dbReference>
<comment type="function">
    <text evidence="7">Specifically dimethylates two adjacent adenosines (A1518 and A1519) in the loop of a conserved hairpin near the 3'-end of 16S rRNA in the 30S particle. May play a critical role in biogenesis of 30S subunits.</text>
</comment>